<dbReference type="EMBL" id="KY684083">
    <property type="protein sequence ID" value="ARF08312.1"/>
    <property type="molecule type" value="Genomic_DNA"/>
</dbReference>
<accession>A0A1V0S9D5</accession>
<keyword evidence="1" id="KW-1133">Transmembrane helix</keyword>
<keyword evidence="1" id="KW-0472">Membrane</keyword>
<feature type="transmembrane region" description="Helical" evidence="1">
    <location>
        <begin position="48"/>
        <end position="69"/>
    </location>
</feature>
<organism evidence="2">
    <name type="scientific">Catovirus CTV1</name>
    <dbReference type="NCBI Taxonomy" id="1977631"/>
    <lineage>
        <taxon>Viruses</taxon>
        <taxon>Varidnaviria</taxon>
        <taxon>Bamfordvirae</taxon>
        <taxon>Nucleocytoviricota</taxon>
        <taxon>Megaviricetes</taxon>
        <taxon>Imitervirales</taxon>
        <taxon>Mimiviridae</taxon>
        <taxon>Klosneuvirinae</taxon>
        <taxon>Catovirus</taxon>
    </lineage>
</organism>
<feature type="transmembrane region" description="Helical" evidence="1">
    <location>
        <begin position="6"/>
        <end position="27"/>
    </location>
</feature>
<sequence length="127" mass="14623">MVALTMITILDICMISLLFLYIGLIFSDIINEIFFMIDGTENPEELSTIFLFFSASAQFCFVAISAYIIRNIVSSIPNPFNYVYDYSRTKDVFPELNGGVVVSFVLLLFQSSLKEKLYIIRKRLKIY</sequence>
<feature type="transmembrane region" description="Helical" evidence="1">
    <location>
        <begin position="96"/>
        <end position="113"/>
    </location>
</feature>
<evidence type="ECO:0000313" key="2">
    <source>
        <dbReference type="EMBL" id="ARF08312.1"/>
    </source>
</evidence>
<evidence type="ECO:0000256" key="1">
    <source>
        <dbReference type="SAM" id="Phobius"/>
    </source>
</evidence>
<keyword evidence="1" id="KW-0812">Transmembrane</keyword>
<proteinExistence type="predicted"/>
<protein>
    <submittedName>
        <fullName evidence="2">Uncharacterized protein</fullName>
    </submittedName>
</protein>
<reference evidence="2" key="1">
    <citation type="journal article" date="2017" name="Science">
        <title>Giant viruses with an expanded complement of translation system components.</title>
        <authorList>
            <person name="Schulz F."/>
            <person name="Yutin N."/>
            <person name="Ivanova N.N."/>
            <person name="Ortega D.R."/>
            <person name="Lee T.K."/>
            <person name="Vierheilig J."/>
            <person name="Daims H."/>
            <person name="Horn M."/>
            <person name="Wagner M."/>
            <person name="Jensen G.J."/>
            <person name="Kyrpides N.C."/>
            <person name="Koonin E.V."/>
            <person name="Woyke T."/>
        </authorList>
    </citation>
    <scope>NUCLEOTIDE SEQUENCE</scope>
    <source>
        <strain evidence="2">CTV1</strain>
    </source>
</reference>
<gene>
    <name evidence="2" type="ORF">Catovirus_1_362</name>
</gene>
<name>A0A1V0S9D5_9VIRU</name>